<dbReference type="PaxDb" id="29760-VIT_13s0019g00560.t01"/>
<sequence>MQDEIVHVGFGCYWDYSVGASDACSCYLLTKFIAFSKVSFSSSALSRVSPTSSLITVSPIIIVMSSRYWLLHSPNPGALSATIFNGLLNLFTTSVVKASSSMSSTIIKIGYPHLITSSRTLMRSLAFVIFLSRSDCFPSITCRLFPAFFFFKGPHTLSTRFIHCFGNHISHFKVISCTNGCNIY</sequence>
<gene>
    <name evidence="1" type="ordered locus">VIT_13s0019g00560</name>
</gene>
<dbReference type="HOGENOM" id="CLU_1470702_0_0_1"/>
<dbReference type="Proteomes" id="UP000009183">
    <property type="component" value="Chromosome 13, unordered"/>
</dbReference>
<dbReference type="EMBL" id="FN596752">
    <property type="protein sequence ID" value="CBI40182.3"/>
    <property type="molecule type" value="Genomic_DNA"/>
</dbReference>
<reference evidence="2" key="1">
    <citation type="journal article" date="2007" name="Nature">
        <title>The grapevine genome sequence suggests ancestral hexaploidization in major angiosperm phyla.</title>
        <authorList>
            <consortium name="The French-Italian Public Consortium for Grapevine Genome Characterization."/>
            <person name="Jaillon O."/>
            <person name="Aury J.-M."/>
            <person name="Noel B."/>
            <person name="Policriti A."/>
            <person name="Clepet C."/>
            <person name="Casagrande A."/>
            <person name="Choisne N."/>
            <person name="Aubourg S."/>
            <person name="Vitulo N."/>
            <person name="Jubin C."/>
            <person name="Vezzi A."/>
            <person name="Legeai F."/>
            <person name="Hugueney P."/>
            <person name="Dasilva C."/>
            <person name="Horner D."/>
            <person name="Mica E."/>
            <person name="Jublot D."/>
            <person name="Poulain J."/>
            <person name="Bruyere C."/>
            <person name="Billault A."/>
            <person name="Segurens B."/>
            <person name="Gouyvenoux M."/>
            <person name="Ugarte E."/>
            <person name="Cattonaro F."/>
            <person name="Anthouard V."/>
            <person name="Vico V."/>
            <person name="Del Fabbro C."/>
            <person name="Alaux M."/>
            <person name="Di Gaspero G."/>
            <person name="Dumas V."/>
            <person name="Felice N."/>
            <person name="Paillard S."/>
            <person name="Juman I."/>
            <person name="Moroldo M."/>
            <person name="Scalabrin S."/>
            <person name="Canaguier A."/>
            <person name="Le Clainche I."/>
            <person name="Malacrida G."/>
            <person name="Durand E."/>
            <person name="Pesole G."/>
            <person name="Laucou V."/>
            <person name="Chatelet P."/>
            <person name="Merdinoglu D."/>
            <person name="Delledonne M."/>
            <person name="Pezzotti M."/>
            <person name="Lecharny A."/>
            <person name="Scarpelli C."/>
            <person name="Artiguenave F."/>
            <person name="Pe M.E."/>
            <person name="Valle G."/>
            <person name="Morgante M."/>
            <person name="Caboche M."/>
            <person name="Adam-Blondon A.-F."/>
            <person name="Weissenbach J."/>
            <person name="Quetier F."/>
            <person name="Wincker P."/>
        </authorList>
    </citation>
    <scope>NUCLEOTIDE SEQUENCE [LARGE SCALE GENOMIC DNA]</scope>
    <source>
        <strain evidence="2">cv. Pinot noir / PN40024</strain>
    </source>
</reference>
<proteinExistence type="predicted"/>
<organism evidence="1 2">
    <name type="scientific">Vitis vinifera</name>
    <name type="common">Grape</name>
    <dbReference type="NCBI Taxonomy" id="29760"/>
    <lineage>
        <taxon>Eukaryota</taxon>
        <taxon>Viridiplantae</taxon>
        <taxon>Streptophyta</taxon>
        <taxon>Embryophyta</taxon>
        <taxon>Tracheophyta</taxon>
        <taxon>Spermatophyta</taxon>
        <taxon>Magnoliopsida</taxon>
        <taxon>eudicotyledons</taxon>
        <taxon>Gunneridae</taxon>
        <taxon>Pentapetalae</taxon>
        <taxon>rosids</taxon>
        <taxon>Vitales</taxon>
        <taxon>Vitaceae</taxon>
        <taxon>Viteae</taxon>
        <taxon>Vitis</taxon>
    </lineage>
</organism>
<dbReference type="AlphaFoldDB" id="D7UBR7"/>
<accession>D7UBR7</accession>
<keyword evidence="2" id="KW-1185">Reference proteome</keyword>
<protein>
    <submittedName>
        <fullName evidence="1">Uncharacterized protein</fullName>
    </submittedName>
</protein>
<name>D7UBR7_VITVI</name>
<dbReference type="eggNOG" id="ENOG502SVQU">
    <property type="taxonomic scope" value="Eukaryota"/>
</dbReference>
<evidence type="ECO:0000313" key="1">
    <source>
        <dbReference type="EMBL" id="CBI40182.3"/>
    </source>
</evidence>
<dbReference type="InParanoid" id="D7UBR7"/>
<evidence type="ECO:0000313" key="2">
    <source>
        <dbReference type="Proteomes" id="UP000009183"/>
    </source>
</evidence>